<sequence length="311" mass="34018">MKKKKLSREVRIGIFGIGMLVLLYLGINFIKSQDIFSRENTYYAIYENSDGIEVSSPVTVKGYRVGTVHGVWYDVQTRKVIVEFSVENQYPVSVDTRAKIASASLMGSKVIDLQLGTDPKLLADGDTIPSLVEPGLMQMVNSEYDKLKEMATSLVERLSKALDGVNAVLSEENVANLSGMLAHANRISGNVDRMVAEDLNQTMSNLRSLSAELNSAAPQITQIVNRVELMADSLSQTVPPLMANASEAVEKLNRALEAVNTAEGSAGKLIYDQALYNNLSEASESLTLLLQDLKENPGRYIHISVFGGKKK</sequence>
<keyword evidence="1" id="KW-0175">Coiled coil</keyword>
<proteinExistence type="predicted"/>
<keyword evidence="2" id="KW-0812">Transmembrane</keyword>
<feature type="coiled-coil region" evidence="1">
    <location>
        <begin position="242"/>
        <end position="296"/>
    </location>
</feature>
<dbReference type="InterPro" id="IPR003399">
    <property type="entry name" value="Mce/MlaD"/>
</dbReference>
<evidence type="ECO:0000313" key="4">
    <source>
        <dbReference type="EMBL" id="HIW10237.1"/>
    </source>
</evidence>
<keyword evidence="2" id="KW-0472">Membrane</keyword>
<evidence type="ECO:0000313" key="5">
    <source>
        <dbReference type="Proteomes" id="UP000823926"/>
    </source>
</evidence>
<dbReference type="Proteomes" id="UP000823926">
    <property type="component" value="Unassembled WGS sequence"/>
</dbReference>
<dbReference type="PANTHER" id="PTHR33371">
    <property type="entry name" value="INTERMEMBRANE PHOSPHOLIPID TRANSPORT SYSTEM BINDING PROTEIN MLAD-RELATED"/>
    <property type="match status" value="1"/>
</dbReference>
<dbReference type="EMBL" id="DXHL01000008">
    <property type="protein sequence ID" value="HIW10237.1"/>
    <property type="molecule type" value="Genomic_DNA"/>
</dbReference>
<evidence type="ECO:0000256" key="2">
    <source>
        <dbReference type="SAM" id="Phobius"/>
    </source>
</evidence>
<dbReference type="Pfam" id="PF02470">
    <property type="entry name" value="MlaD"/>
    <property type="match status" value="1"/>
</dbReference>
<keyword evidence="2" id="KW-1133">Transmembrane helix</keyword>
<dbReference type="AlphaFoldDB" id="A0A9D1QBM9"/>
<organism evidence="4 5">
    <name type="scientific">Candidatus Rikenella faecigallinarum</name>
    <dbReference type="NCBI Taxonomy" id="2838745"/>
    <lineage>
        <taxon>Bacteria</taxon>
        <taxon>Pseudomonadati</taxon>
        <taxon>Bacteroidota</taxon>
        <taxon>Bacteroidia</taxon>
        <taxon>Bacteroidales</taxon>
        <taxon>Rikenellaceae</taxon>
        <taxon>Rikenella</taxon>
    </lineage>
</organism>
<accession>A0A9D1QBM9</accession>
<protein>
    <submittedName>
        <fullName evidence="4">MCE family protein</fullName>
    </submittedName>
</protein>
<evidence type="ECO:0000256" key="1">
    <source>
        <dbReference type="SAM" id="Coils"/>
    </source>
</evidence>
<feature type="transmembrane region" description="Helical" evidence="2">
    <location>
        <begin position="12"/>
        <end position="30"/>
    </location>
</feature>
<evidence type="ECO:0000259" key="3">
    <source>
        <dbReference type="Pfam" id="PF02470"/>
    </source>
</evidence>
<dbReference type="PANTHER" id="PTHR33371:SF4">
    <property type="entry name" value="INTERMEMBRANE PHOSPHOLIPID TRANSPORT SYSTEM BINDING PROTEIN MLAD"/>
    <property type="match status" value="1"/>
</dbReference>
<reference evidence="4" key="1">
    <citation type="journal article" date="2021" name="PeerJ">
        <title>Extensive microbial diversity within the chicken gut microbiome revealed by metagenomics and culture.</title>
        <authorList>
            <person name="Gilroy R."/>
            <person name="Ravi A."/>
            <person name="Getino M."/>
            <person name="Pursley I."/>
            <person name="Horton D.L."/>
            <person name="Alikhan N.F."/>
            <person name="Baker D."/>
            <person name="Gharbi K."/>
            <person name="Hall N."/>
            <person name="Watson M."/>
            <person name="Adriaenssens E.M."/>
            <person name="Foster-Nyarko E."/>
            <person name="Jarju S."/>
            <person name="Secka A."/>
            <person name="Antonio M."/>
            <person name="Oren A."/>
            <person name="Chaudhuri R.R."/>
            <person name="La Ragione R."/>
            <person name="Hildebrand F."/>
            <person name="Pallen M.J."/>
        </authorList>
    </citation>
    <scope>NUCLEOTIDE SEQUENCE</scope>
    <source>
        <strain evidence="4">ChiBcec15-1070</strain>
    </source>
</reference>
<comment type="caution">
    <text evidence="4">The sequence shown here is derived from an EMBL/GenBank/DDBJ whole genome shotgun (WGS) entry which is preliminary data.</text>
</comment>
<gene>
    <name evidence="4" type="ORF">H9888_01930</name>
</gene>
<name>A0A9D1QBM9_9BACT</name>
<feature type="domain" description="Mce/MlaD" evidence="3">
    <location>
        <begin position="39"/>
        <end position="114"/>
    </location>
</feature>
<dbReference type="InterPro" id="IPR052336">
    <property type="entry name" value="MlaD_Phospholipid_Transporter"/>
</dbReference>
<reference evidence="4" key="2">
    <citation type="submission" date="2021-04" db="EMBL/GenBank/DDBJ databases">
        <authorList>
            <person name="Gilroy R."/>
        </authorList>
    </citation>
    <scope>NUCLEOTIDE SEQUENCE</scope>
    <source>
        <strain evidence="4">ChiBcec15-1070</strain>
    </source>
</reference>